<evidence type="ECO:0000313" key="12">
    <source>
        <dbReference type="Proteomes" id="UP000595663"/>
    </source>
</evidence>
<dbReference type="SMART" id="SM01207">
    <property type="entry name" value="G3P_acyltransf"/>
    <property type="match status" value="1"/>
</dbReference>
<reference evidence="11 12" key="1">
    <citation type="journal article" date="2008" name="Int. J. Syst. Evol. Microbiol.">
        <title>Amphritea japonica sp. nov. and Amphritea balenae sp. nov., isolated from the sediment adjacent to sperm whale carcasses off Kagoshima, Japan.</title>
        <authorList>
            <person name="Miyazaki M."/>
            <person name="Nogi Y."/>
            <person name="Fujiwara Y."/>
            <person name="Kawato M."/>
            <person name="Nagahama T."/>
            <person name="Kubokawa K."/>
            <person name="Horikoshi K."/>
        </authorList>
    </citation>
    <scope>NUCLEOTIDE SEQUENCE [LARGE SCALE GENOMIC DNA]</scope>
    <source>
        <strain evidence="11 12">ATCC BAA-1530</strain>
    </source>
</reference>
<keyword evidence="6 10" id="KW-0443">Lipid metabolism</keyword>
<feature type="transmembrane region" description="Helical" evidence="10">
    <location>
        <begin position="116"/>
        <end position="140"/>
    </location>
</feature>
<keyword evidence="11" id="KW-0012">Acyltransferase</keyword>
<comment type="similarity">
    <text evidence="10">Belongs to the PlsY family.</text>
</comment>
<organism evidence="11 12">
    <name type="scientific">Amphritea japonica ATCC BAA-1530</name>
    <dbReference type="NCBI Taxonomy" id="1278309"/>
    <lineage>
        <taxon>Bacteria</taxon>
        <taxon>Pseudomonadati</taxon>
        <taxon>Pseudomonadota</taxon>
        <taxon>Gammaproteobacteria</taxon>
        <taxon>Oceanospirillales</taxon>
        <taxon>Oceanospirillaceae</taxon>
        <taxon>Amphritea</taxon>
    </lineage>
</organism>
<keyword evidence="3 10" id="KW-0808">Transferase</keyword>
<keyword evidence="1 10" id="KW-1003">Cell membrane</keyword>
<keyword evidence="4 10" id="KW-0812">Transmembrane</keyword>
<dbReference type="PANTHER" id="PTHR30309:SF0">
    <property type="entry name" value="GLYCEROL-3-PHOSPHATE ACYLTRANSFERASE-RELATED"/>
    <property type="match status" value="1"/>
</dbReference>
<dbReference type="GO" id="GO:0005886">
    <property type="term" value="C:plasma membrane"/>
    <property type="evidence" value="ECO:0007669"/>
    <property type="project" value="UniProtKB-SubCell"/>
</dbReference>
<evidence type="ECO:0000256" key="10">
    <source>
        <dbReference type="HAMAP-Rule" id="MF_01043"/>
    </source>
</evidence>
<evidence type="ECO:0000313" key="11">
    <source>
        <dbReference type="EMBL" id="BBB25234.1"/>
    </source>
</evidence>
<accession>A0A7R6P1M7</accession>
<evidence type="ECO:0000256" key="1">
    <source>
        <dbReference type="ARBA" id="ARBA00022475"/>
    </source>
</evidence>
<evidence type="ECO:0000256" key="4">
    <source>
        <dbReference type="ARBA" id="ARBA00022692"/>
    </source>
</evidence>
<name>A0A7R6P1M7_9GAMM</name>
<dbReference type="GO" id="GO:0043772">
    <property type="term" value="F:acyl-phosphate glycerol-3-phosphate acyltransferase activity"/>
    <property type="evidence" value="ECO:0007669"/>
    <property type="project" value="UniProtKB-UniRule"/>
</dbReference>
<dbReference type="RefSeq" id="WP_019622912.1">
    <property type="nucleotide sequence ID" value="NZ_AP014545.1"/>
</dbReference>
<comment type="subcellular location">
    <subcellularLocation>
        <location evidence="10">Cell membrane</location>
        <topology evidence="10">Multi-pass membrane protein</topology>
    </subcellularLocation>
</comment>
<keyword evidence="9 10" id="KW-1208">Phospholipid metabolism</keyword>
<dbReference type="UniPathway" id="UPA00085"/>
<keyword evidence="5 10" id="KW-1133">Transmembrane helix</keyword>
<dbReference type="KEGG" id="ajp:AMJAP_0635"/>
<keyword evidence="7 10" id="KW-0472">Membrane</keyword>
<dbReference type="PANTHER" id="PTHR30309">
    <property type="entry name" value="INNER MEMBRANE PROTEIN YGIH"/>
    <property type="match status" value="1"/>
</dbReference>
<keyword evidence="8 10" id="KW-0594">Phospholipid biosynthesis</keyword>
<feature type="transmembrane region" description="Helical" evidence="10">
    <location>
        <begin position="12"/>
        <end position="34"/>
    </location>
</feature>
<dbReference type="OrthoDB" id="9777124at2"/>
<dbReference type="GO" id="GO:0008654">
    <property type="term" value="P:phospholipid biosynthetic process"/>
    <property type="evidence" value="ECO:0007669"/>
    <property type="project" value="UniProtKB-UniRule"/>
</dbReference>
<comment type="pathway">
    <text evidence="10">Lipid metabolism; phospholipid metabolism.</text>
</comment>
<evidence type="ECO:0000256" key="3">
    <source>
        <dbReference type="ARBA" id="ARBA00022679"/>
    </source>
</evidence>
<evidence type="ECO:0000256" key="7">
    <source>
        <dbReference type="ARBA" id="ARBA00023136"/>
    </source>
</evidence>
<evidence type="ECO:0000256" key="2">
    <source>
        <dbReference type="ARBA" id="ARBA00022516"/>
    </source>
</evidence>
<comment type="catalytic activity">
    <reaction evidence="10">
        <text>an acyl phosphate + sn-glycerol 3-phosphate = a 1-acyl-sn-glycero-3-phosphate + phosphate</text>
        <dbReference type="Rhea" id="RHEA:34075"/>
        <dbReference type="ChEBI" id="CHEBI:43474"/>
        <dbReference type="ChEBI" id="CHEBI:57597"/>
        <dbReference type="ChEBI" id="CHEBI:57970"/>
        <dbReference type="ChEBI" id="CHEBI:59918"/>
        <dbReference type="EC" id="2.3.1.275"/>
    </reaction>
</comment>
<evidence type="ECO:0000256" key="9">
    <source>
        <dbReference type="ARBA" id="ARBA00023264"/>
    </source>
</evidence>
<dbReference type="AlphaFoldDB" id="A0A7R6P1M7"/>
<evidence type="ECO:0000256" key="6">
    <source>
        <dbReference type="ARBA" id="ARBA00023098"/>
    </source>
</evidence>
<dbReference type="Proteomes" id="UP000595663">
    <property type="component" value="Chromosome"/>
</dbReference>
<comment type="subunit">
    <text evidence="10">Probably interacts with PlsX.</text>
</comment>
<gene>
    <name evidence="10 11" type="primary">plsY</name>
    <name evidence="11" type="ORF">AMJAP_0635</name>
</gene>
<comment type="function">
    <text evidence="10">Catalyzes the transfer of an acyl group from acyl-phosphate (acyl-PO(4)) to glycerol-3-phosphate (G3P) to form lysophosphatidic acid (LPA). This enzyme utilizes acyl-phosphate as fatty acyl donor, but not acyl-CoA or acyl-ACP.</text>
</comment>
<feature type="transmembrane region" description="Helical" evidence="10">
    <location>
        <begin position="146"/>
        <end position="179"/>
    </location>
</feature>
<sequence length="196" mass="20829">MIAADATITLSVMFAAYLLGSIPTAILVCHFMGIGDPRQQGSGNPGATNVLRVGSRSAALLTLTGDLSKGMLAVSISQWLGLDLFNQALVGISALIGHVWSIFLRFGGGKGVATMLGSCLILDYRLGLAQCAIWLSLLVIQRISSLAAVGMAVISPIICWQLTPQILLPMIMMCCLLLATHHQNIRKLLNGRESQL</sequence>
<keyword evidence="12" id="KW-1185">Reference proteome</keyword>
<feature type="transmembrane region" description="Helical" evidence="10">
    <location>
        <begin position="84"/>
        <end position="104"/>
    </location>
</feature>
<evidence type="ECO:0000256" key="5">
    <source>
        <dbReference type="ARBA" id="ARBA00022989"/>
    </source>
</evidence>
<dbReference type="HAMAP" id="MF_01043">
    <property type="entry name" value="PlsY"/>
    <property type="match status" value="1"/>
</dbReference>
<keyword evidence="2 10" id="KW-0444">Lipid biosynthesis</keyword>
<evidence type="ECO:0000256" key="8">
    <source>
        <dbReference type="ARBA" id="ARBA00023209"/>
    </source>
</evidence>
<dbReference type="InterPro" id="IPR003811">
    <property type="entry name" value="G3P_acylTferase_PlsY"/>
</dbReference>
<proteinExistence type="inferred from homology"/>
<dbReference type="Pfam" id="PF02660">
    <property type="entry name" value="G3P_acyltransf"/>
    <property type="match status" value="1"/>
</dbReference>
<protein>
    <recommendedName>
        <fullName evidence="10">Glycerol-3-phosphate acyltransferase</fullName>
    </recommendedName>
    <alternativeName>
        <fullName evidence="10">Acyl-PO4 G3P acyltransferase</fullName>
    </alternativeName>
    <alternativeName>
        <fullName evidence="10">Acyl-phosphate--glycerol-3-phosphate acyltransferase</fullName>
    </alternativeName>
    <alternativeName>
        <fullName evidence="10">G3P acyltransferase</fullName>
        <shortName evidence="10">GPAT</shortName>
        <ecNumber evidence="10">2.3.1.275</ecNumber>
    </alternativeName>
    <alternativeName>
        <fullName evidence="10">Lysophosphatidic acid synthase</fullName>
        <shortName evidence="10">LPA synthase</shortName>
    </alternativeName>
</protein>
<dbReference type="NCBIfam" id="TIGR00023">
    <property type="entry name" value="glycerol-3-phosphate 1-O-acyltransferase PlsY"/>
    <property type="match status" value="1"/>
</dbReference>
<dbReference type="EC" id="2.3.1.275" evidence="10"/>
<dbReference type="EMBL" id="AP014545">
    <property type="protein sequence ID" value="BBB25234.1"/>
    <property type="molecule type" value="Genomic_DNA"/>
</dbReference>